<feature type="domain" description="Tyr recombinase" evidence="3">
    <location>
        <begin position="7"/>
        <end position="50"/>
    </location>
</feature>
<dbReference type="Gene3D" id="1.10.443.10">
    <property type="entry name" value="Intergrase catalytic core"/>
    <property type="match status" value="1"/>
</dbReference>
<organism evidence="4 5">
    <name type="scientific">Microtetraspora fusca</name>
    <dbReference type="NCBI Taxonomy" id="1997"/>
    <lineage>
        <taxon>Bacteria</taxon>
        <taxon>Bacillati</taxon>
        <taxon>Actinomycetota</taxon>
        <taxon>Actinomycetes</taxon>
        <taxon>Streptosporangiales</taxon>
        <taxon>Streptosporangiaceae</taxon>
        <taxon>Microtetraspora</taxon>
    </lineage>
</organism>
<evidence type="ECO:0000259" key="3">
    <source>
        <dbReference type="Pfam" id="PF00589"/>
    </source>
</evidence>
<reference evidence="4 5" key="1">
    <citation type="submission" date="2024-10" db="EMBL/GenBank/DDBJ databases">
        <title>The Natural Products Discovery Center: Release of the First 8490 Sequenced Strains for Exploring Actinobacteria Biosynthetic Diversity.</title>
        <authorList>
            <person name="Kalkreuter E."/>
            <person name="Kautsar S.A."/>
            <person name="Yang D."/>
            <person name="Bader C.D."/>
            <person name="Teijaro C.N."/>
            <person name="Fluegel L."/>
            <person name="Davis C.M."/>
            <person name="Simpson J.R."/>
            <person name="Lauterbach L."/>
            <person name="Steele A.D."/>
            <person name="Gui C."/>
            <person name="Meng S."/>
            <person name="Li G."/>
            <person name="Viehrig K."/>
            <person name="Ye F."/>
            <person name="Su P."/>
            <person name="Kiefer A.F."/>
            <person name="Nichols A."/>
            <person name="Cepeda A.J."/>
            <person name="Yan W."/>
            <person name="Fan B."/>
            <person name="Jiang Y."/>
            <person name="Adhikari A."/>
            <person name="Zheng C.-J."/>
            <person name="Schuster L."/>
            <person name="Cowan T.M."/>
            <person name="Smanski M.J."/>
            <person name="Chevrette M.G."/>
            <person name="De Carvalho L.P.S."/>
            <person name="Shen B."/>
        </authorList>
    </citation>
    <scope>NUCLEOTIDE SEQUENCE [LARGE SCALE GENOMIC DNA]</scope>
    <source>
        <strain evidence="4 5">NPDC001281</strain>
    </source>
</reference>
<dbReference type="RefSeq" id="WP_387344087.1">
    <property type="nucleotide sequence ID" value="NZ_JBIAXI010000014.1"/>
</dbReference>
<gene>
    <name evidence="4" type="ORF">ACFY05_23610</name>
</gene>
<keyword evidence="5" id="KW-1185">Reference proteome</keyword>
<evidence type="ECO:0000313" key="4">
    <source>
        <dbReference type="EMBL" id="MFF4775843.1"/>
    </source>
</evidence>
<dbReference type="InterPro" id="IPR011010">
    <property type="entry name" value="DNA_brk_join_enz"/>
</dbReference>
<accession>A0ABW6VA02</accession>
<evidence type="ECO:0000313" key="5">
    <source>
        <dbReference type="Proteomes" id="UP001602119"/>
    </source>
</evidence>
<keyword evidence="1" id="KW-0233">DNA recombination</keyword>
<dbReference type="Proteomes" id="UP001602119">
    <property type="component" value="Unassembled WGS sequence"/>
</dbReference>
<protein>
    <submittedName>
        <fullName evidence="4">Tyrosine-type recombinase/integrase</fullName>
    </submittedName>
</protein>
<dbReference type="InterPro" id="IPR002104">
    <property type="entry name" value="Integrase_catalytic"/>
</dbReference>
<evidence type="ECO:0000256" key="2">
    <source>
        <dbReference type="SAM" id="MobiDB-lite"/>
    </source>
</evidence>
<comment type="caution">
    <text evidence="4">The sequence shown here is derived from an EMBL/GenBank/DDBJ whole genome shotgun (WGS) entry which is preliminary data.</text>
</comment>
<dbReference type="Pfam" id="PF00589">
    <property type="entry name" value="Phage_integrase"/>
    <property type="match status" value="1"/>
</dbReference>
<dbReference type="SUPFAM" id="SSF56349">
    <property type="entry name" value="DNA breaking-rejoining enzymes"/>
    <property type="match status" value="1"/>
</dbReference>
<dbReference type="InterPro" id="IPR013762">
    <property type="entry name" value="Integrase-like_cat_sf"/>
</dbReference>
<feature type="region of interest" description="Disordered" evidence="2">
    <location>
        <begin position="31"/>
        <end position="58"/>
    </location>
</feature>
<name>A0ABW6VA02_MICFU</name>
<evidence type="ECO:0000256" key="1">
    <source>
        <dbReference type="ARBA" id="ARBA00023172"/>
    </source>
</evidence>
<dbReference type="EMBL" id="JBIAXI010000014">
    <property type="protein sequence ID" value="MFF4775843.1"/>
    <property type="molecule type" value="Genomic_DNA"/>
</dbReference>
<proteinExistence type="predicted"/>
<sequence>METHLGLAPHQLRHSAATRFGEAKVPPLQLAHHGQTGHKNPRTAMRYTRPGSEAIAEV</sequence>